<comment type="caution">
    <text evidence="2">The sequence shown here is derived from an EMBL/GenBank/DDBJ whole genome shotgun (WGS) entry which is preliminary data.</text>
</comment>
<sequence>MQALRNLARRLSLRNSSKPIQNCVVCIFFQTLLIGHFVSPIIGHCKHSKYTFSDTQFFAISKISLGLDIVFFLAFTGATFSYTYELSTECRNVKEKISCFQSWGDQMFALNGLICTLLFLGKIRKRVTDLNSWAWISENCQKFGIKHVLCRHCTKHLMKRNLFMIGWLVMINVFFICTYIWLSTKEALSYARKASIFMSAVVQFDIHFEYLQQTLLLYYIGKSLKKSVVRKFTERCEGGTESLEDTIKEYVRFWLTYNDAHKFMTRLINPLPTVWIFFDVVILIINFYLMVMGSVFGVFQVRTAVIIVALVVLIHFVQSEYETVSILFIIV</sequence>
<keyword evidence="1" id="KW-1133">Transmembrane helix</keyword>
<feature type="transmembrane region" description="Helical" evidence="1">
    <location>
        <begin position="297"/>
        <end position="317"/>
    </location>
</feature>
<gene>
    <name evidence="2" type="ORF">Zmor_008212</name>
</gene>
<proteinExistence type="predicted"/>
<organism evidence="2 3">
    <name type="scientific">Zophobas morio</name>
    <dbReference type="NCBI Taxonomy" id="2755281"/>
    <lineage>
        <taxon>Eukaryota</taxon>
        <taxon>Metazoa</taxon>
        <taxon>Ecdysozoa</taxon>
        <taxon>Arthropoda</taxon>
        <taxon>Hexapoda</taxon>
        <taxon>Insecta</taxon>
        <taxon>Pterygota</taxon>
        <taxon>Neoptera</taxon>
        <taxon>Endopterygota</taxon>
        <taxon>Coleoptera</taxon>
        <taxon>Polyphaga</taxon>
        <taxon>Cucujiformia</taxon>
        <taxon>Tenebrionidae</taxon>
        <taxon>Zophobas</taxon>
    </lineage>
</organism>
<feature type="transmembrane region" description="Helical" evidence="1">
    <location>
        <begin position="20"/>
        <end position="43"/>
    </location>
</feature>
<dbReference type="Proteomes" id="UP001168821">
    <property type="component" value="Unassembled WGS sequence"/>
</dbReference>
<keyword evidence="3" id="KW-1185">Reference proteome</keyword>
<reference evidence="2" key="1">
    <citation type="journal article" date="2023" name="G3 (Bethesda)">
        <title>Whole genome assemblies of Zophobas morio and Tenebrio molitor.</title>
        <authorList>
            <person name="Kaur S."/>
            <person name="Stinson S.A."/>
            <person name="diCenzo G.C."/>
        </authorList>
    </citation>
    <scope>NUCLEOTIDE SEQUENCE</scope>
    <source>
        <strain evidence="2">QUZm001</strain>
    </source>
</reference>
<evidence type="ECO:0000313" key="2">
    <source>
        <dbReference type="EMBL" id="KAJ3664005.1"/>
    </source>
</evidence>
<feature type="transmembrane region" description="Helical" evidence="1">
    <location>
        <begin position="271"/>
        <end position="291"/>
    </location>
</feature>
<accession>A0AA38IW07</accession>
<keyword evidence="1" id="KW-0472">Membrane</keyword>
<dbReference type="AlphaFoldDB" id="A0AA38IW07"/>
<dbReference type="EMBL" id="JALNTZ010000002">
    <property type="protein sequence ID" value="KAJ3664005.1"/>
    <property type="molecule type" value="Genomic_DNA"/>
</dbReference>
<keyword evidence="1" id="KW-0812">Transmembrane</keyword>
<feature type="transmembrane region" description="Helical" evidence="1">
    <location>
        <begin position="161"/>
        <end position="182"/>
    </location>
</feature>
<evidence type="ECO:0000256" key="1">
    <source>
        <dbReference type="SAM" id="Phobius"/>
    </source>
</evidence>
<name>A0AA38IW07_9CUCU</name>
<protein>
    <submittedName>
        <fullName evidence="2">Uncharacterized protein</fullName>
    </submittedName>
</protein>
<evidence type="ECO:0000313" key="3">
    <source>
        <dbReference type="Proteomes" id="UP001168821"/>
    </source>
</evidence>
<feature type="transmembrane region" description="Helical" evidence="1">
    <location>
        <begin position="63"/>
        <end position="84"/>
    </location>
</feature>